<sequence>MMGRISIISPRRLTGELRFACLANRSRKLLGVLLIAVGWPLTVWPEAADKSKPINIDAGRMVYDDLKQRNIFSGNVVITQGTMVIKGETITLWQDPEGYQYAISQAAPGKLASFRQKREGLDQYYEGYAERIEYDGKSEKVILRQRALVQRLEGVIVGDEARGNVITYDQRSETYSIEGGKPSANPVAGTPTTDGRVRVILQPAKPATPTSGASLQPSLNLRSPRE</sequence>
<protein>
    <recommendedName>
        <fullName evidence="4">Lipopolysaccharide export system protein LptA</fullName>
    </recommendedName>
</protein>
<gene>
    <name evidence="4 7" type="primary">lptA</name>
    <name evidence="7" type="ORF">DU000_10820</name>
</gene>
<evidence type="ECO:0000259" key="6">
    <source>
        <dbReference type="Pfam" id="PF03968"/>
    </source>
</evidence>
<evidence type="ECO:0000256" key="1">
    <source>
        <dbReference type="ARBA" id="ARBA00022448"/>
    </source>
</evidence>
<dbReference type="Gene3D" id="2.60.450.10">
    <property type="entry name" value="Lipopolysaccharide (LPS) transport protein A like domain"/>
    <property type="match status" value="1"/>
</dbReference>
<feature type="region of interest" description="Disordered" evidence="5">
    <location>
        <begin position="203"/>
        <end position="226"/>
    </location>
</feature>
<dbReference type="InterPro" id="IPR005653">
    <property type="entry name" value="OstA-like_N"/>
</dbReference>
<evidence type="ECO:0000256" key="2">
    <source>
        <dbReference type="ARBA" id="ARBA00022729"/>
    </source>
</evidence>
<proteinExistence type="inferred from homology"/>
<dbReference type="InterPro" id="IPR014340">
    <property type="entry name" value="LptA"/>
</dbReference>
<feature type="domain" description="Organic solvent tolerance-like N-terminal" evidence="6">
    <location>
        <begin position="55"/>
        <end position="173"/>
    </location>
</feature>
<evidence type="ECO:0000256" key="5">
    <source>
        <dbReference type="SAM" id="MobiDB-lite"/>
    </source>
</evidence>
<dbReference type="EMBL" id="QPGB01000005">
    <property type="protein sequence ID" value="RCS56825.1"/>
    <property type="molecule type" value="Genomic_DNA"/>
</dbReference>
<accession>A0A368KZU0</accession>
<evidence type="ECO:0000256" key="3">
    <source>
        <dbReference type="ARBA" id="ARBA00022764"/>
    </source>
</evidence>
<dbReference type="AlphaFoldDB" id="A0A368KZU0"/>
<dbReference type="GO" id="GO:0015920">
    <property type="term" value="P:lipopolysaccharide transport"/>
    <property type="evidence" value="ECO:0007669"/>
    <property type="project" value="UniProtKB-UniRule"/>
</dbReference>
<dbReference type="GO" id="GO:0017089">
    <property type="term" value="F:glycolipid transfer activity"/>
    <property type="evidence" value="ECO:0007669"/>
    <property type="project" value="TreeGrafter"/>
</dbReference>
<evidence type="ECO:0000256" key="4">
    <source>
        <dbReference type="HAMAP-Rule" id="MF_01914"/>
    </source>
</evidence>
<dbReference type="PANTHER" id="PTHR36504:SF1">
    <property type="entry name" value="LIPOPOLYSACCHARIDE EXPORT SYSTEM PROTEIN LPTA"/>
    <property type="match status" value="1"/>
</dbReference>
<comment type="caution">
    <text evidence="7">The sequence shown here is derived from an EMBL/GenBank/DDBJ whole genome shotgun (WGS) entry which is preliminary data.</text>
</comment>
<dbReference type="GO" id="GO:0043165">
    <property type="term" value="P:Gram-negative-bacterium-type cell outer membrane assembly"/>
    <property type="evidence" value="ECO:0007669"/>
    <property type="project" value="UniProtKB-UniRule"/>
</dbReference>
<evidence type="ECO:0000313" key="8">
    <source>
        <dbReference type="Proteomes" id="UP000252357"/>
    </source>
</evidence>
<evidence type="ECO:0000313" key="7">
    <source>
        <dbReference type="EMBL" id="RCS56825.1"/>
    </source>
</evidence>
<dbReference type="RefSeq" id="WP_114403426.1">
    <property type="nucleotide sequence ID" value="NZ_QPGB01000005.1"/>
</dbReference>
<keyword evidence="3 4" id="KW-0574">Periplasm</keyword>
<dbReference type="GO" id="GO:0009279">
    <property type="term" value="C:cell outer membrane"/>
    <property type="evidence" value="ECO:0007669"/>
    <property type="project" value="TreeGrafter"/>
</dbReference>
<keyword evidence="1 4" id="KW-0813">Transport</keyword>
<dbReference type="NCBIfam" id="TIGR03002">
    <property type="entry name" value="outer_YhbN_LptA"/>
    <property type="match status" value="1"/>
</dbReference>
<dbReference type="GO" id="GO:0001530">
    <property type="term" value="F:lipopolysaccharide binding"/>
    <property type="evidence" value="ECO:0007669"/>
    <property type="project" value="InterPro"/>
</dbReference>
<dbReference type="Pfam" id="PF03968">
    <property type="entry name" value="LptD_N"/>
    <property type="match status" value="1"/>
</dbReference>
<organism evidence="7 8">
    <name type="scientific">Parvibium lacunae</name>
    <dbReference type="NCBI Taxonomy" id="1888893"/>
    <lineage>
        <taxon>Bacteria</taxon>
        <taxon>Pseudomonadati</taxon>
        <taxon>Pseudomonadota</taxon>
        <taxon>Betaproteobacteria</taxon>
        <taxon>Burkholderiales</taxon>
        <taxon>Alcaligenaceae</taxon>
        <taxon>Parvibium</taxon>
    </lineage>
</organism>
<keyword evidence="8" id="KW-1185">Reference proteome</keyword>
<dbReference type="InterPro" id="IPR052037">
    <property type="entry name" value="LPS_export_LptA"/>
</dbReference>
<reference evidence="7 8" key="1">
    <citation type="journal article" date="2018" name="Int. J. Syst. Evol. Microbiol.">
        <title>Parvibium lacunae gen. nov., sp. nov., a new member of the family Alcaligenaceae isolated from a freshwater pond.</title>
        <authorList>
            <person name="Chen W.M."/>
            <person name="Xie P.B."/>
            <person name="Hsu M.Y."/>
            <person name="Sheu S.Y."/>
        </authorList>
    </citation>
    <scope>NUCLEOTIDE SEQUENCE [LARGE SCALE GENOMIC DNA]</scope>
    <source>
        <strain evidence="7 8">KMB9</strain>
    </source>
</reference>
<dbReference type="Proteomes" id="UP000252357">
    <property type="component" value="Unassembled WGS sequence"/>
</dbReference>
<feature type="compositionally biased region" description="Polar residues" evidence="5">
    <location>
        <begin position="208"/>
        <end position="226"/>
    </location>
</feature>
<dbReference type="GO" id="GO:0030288">
    <property type="term" value="C:outer membrane-bounded periplasmic space"/>
    <property type="evidence" value="ECO:0007669"/>
    <property type="project" value="TreeGrafter"/>
</dbReference>
<dbReference type="PANTHER" id="PTHR36504">
    <property type="entry name" value="LIPOPOLYSACCHARIDE EXPORT SYSTEM PROTEIN LPTA"/>
    <property type="match status" value="1"/>
</dbReference>
<dbReference type="HAMAP" id="MF_01914">
    <property type="entry name" value="LPS_assembly_LptA"/>
    <property type="match status" value="1"/>
</dbReference>
<comment type="function">
    <text evidence="4">Involved in the assembly of lipopolysaccharide (LPS). Required for the translocation of LPS from the inner membrane to the outer membrane.</text>
</comment>
<comment type="subcellular location">
    <subcellularLocation>
        <location evidence="4">Periplasm</location>
    </subcellularLocation>
</comment>
<keyword evidence="2" id="KW-0732">Signal</keyword>
<name>A0A368KZU0_9BURK</name>
<comment type="similarity">
    <text evidence="4">Belongs to the LptA family.</text>
</comment>
<comment type="subunit">
    <text evidence="4">Component of the lipopolysaccharide transport and assembly complex.</text>
</comment>
<dbReference type="OrthoDB" id="5294855at2"/>